<dbReference type="RefSeq" id="WP_036122933.1">
    <property type="nucleotide sequence ID" value="NZ_BMET01000004.1"/>
</dbReference>
<evidence type="ECO:0000313" key="1">
    <source>
        <dbReference type="EMBL" id="KFB00922.1"/>
    </source>
</evidence>
<comment type="caution">
    <text evidence="1">The sequence shown here is derived from an EMBL/GenBank/DDBJ whole genome shotgun (WGS) entry which is preliminary data.</text>
</comment>
<name>A0A084TJN6_9FLAO</name>
<protein>
    <submittedName>
        <fullName evidence="1">Uncharacterized protein</fullName>
    </submittedName>
</protein>
<dbReference type="InterPro" id="IPR046725">
    <property type="entry name" value="DUF6617"/>
</dbReference>
<sequence>MKGSVFSSLVSITNGLHRDNRQKKDFKYLLSDFNLNPKANNAVFKVNFKKPLNAKKEYYQKLIFNETENTVASFVKEFPKNTTTPENKYSYTILLNKFDKYLNDIAAYINKRVITADLNNDDNYIINYLKVSAIRLYAELQEQYGQFSENTTFSISEIAEKYFNDETFDVNVIEKSTTKKVATKKTSKTKAKPKTSFGYKSNDTSTLLTVLKLVNLKIDLLDNRTTVEQLHELLLAKDFTNTESQIYLQCETTQFSYLVTKLKPFFIYFNPTAIERSGKFVTKTGTLLKANNLHKNKVHNPKEKEEIDKIIQQLQ</sequence>
<reference evidence="1 2" key="1">
    <citation type="journal article" date="2014" name="Genome Announc.">
        <title>Draft Genome Sequence of the Algicidal Bacterium Mangrovimonas yunxiaonensis Strain LY01.</title>
        <authorList>
            <person name="Li Y."/>
            <person name="Zhu H."/>
            <person name="Li C."/>
            <person name="Zhang H."/>
            <person name="Chen Z."/>
            <person name="Zheng W."/>
            <person name="Xu H."/>
            <person name="Zheng T."/>
        </authorList>
    </citation>
    <scope>NUCLEOTIDE SEQUENCE [LARGE SCALE GENOMIC DNA]</scope>
    <source>
        <strain evidence="1 2">LY01</strain>
    </source>
</reference>
<dbReference type="AlphaFoldDB" id="A0A084TJN6"/>
<proteinExistence type="predicted"/>
<dbReference type="STRING" id="1197477.IA57_10775"/>
<dbReference type="Pfam" id="PF20322">
    <property type="entry name" value="DUF6617"/>
    <property type="match status" value="1"/>
</dbReference>
<dbReference type="eggNOG" id="ENOG502Z8JA">
    <property type="taxonomic scope" value="Bacteria"/>
</dbReference>
<dbReference type="Proteomes" id="UP000028521">
    <property type="component" value="Unassembled WGS sequence"/>
</dbReference>
<dbReference type="OrthoDB" id="641012at2"/>
<accession>A0A084TJN6</accession>
<gene>
    <name evidence="1" type="ORF">IA57_10775</name>
</gene>
<keyword evidence="2" id="KW-1185">Reference proteome</keyword>
<reference evidence="2" key="2">
    <citation type="submission" date="2014-07" db="EMBL/GenBank/DDBJ databases">
        <title>Genome sequence of Mangrovimonas yunxiaonensis.</title>
        <authorList>
            <person name="Li Y."/>
            <person name="Zheng T."/>
        </authorList>
    </citation>
    <scope>NUCLEOTIDE SEQUENCE [LARGE SCALE GENOMIC DNA]</scope>
    <source>
        <strain evidence="2">LY01</strain>
    </source>
</reference>
<evidence type="ECO:0000313" key="2">
    <source>
        <dbReference type="Proteomes" id="UP000028521"/>
    </source>
</evidence>
<organism evidence="1 2">
    <name type="scientific">Mangrovimonas yunxiaonensis</name>
    <dbReference type="NCBI Taxonomy" id="1197477"/>
    <lineage>
        <taxon>Bacteria</taxon>
        <taxon>Pseudomonadati</taxon>
        <taxon>Bacteroidota</taxon>
        <taxon>Flavobacteriia</taxon>
        <taxon>Flavobacteriales</taxon>
        <taxon>Flavobacteriaceae</taxon>
        <taxon>Mangrovimonas</taxon>
    </lineage>
</organism>
<dbReference type="EMBL" id="JPFK01000007">
    <property type="protein sequence ID" value="KFB00922.1"/>
    <property type="molecule type" value="Genomic_DNA"/>
</dbReference>